<evidence type="ECO:0000256" key="3">
    <source>
        <dbReference type="ARBA" id="ARBA00023002"/>
    </source>
</evidence>
<keyword evidence="3" id="KW-0560">Oxidoreductase</keyword>
<evidence type="ECO:0000256" key="4">
    <source>
        <dbReference type="SAM" id="Phobius"/>
    </source>
</evidence>
<organism evidence="6 7">
    <name type="scientific">Sandarakinorhabdus fusca</name>
    <dbReference type="NCBI Taxonomy" id="1439888"/>
    <lineage>
        <taxon>Bacteria</taxon>
        <taxon>Pseudomonadati</taxon>
        <taxon>Pseudomonadota</taxon>
        <taxon>Alphaproteobacteria</taxon>
        <taxon>Sphingomonadales</taxon>
        <taxon>Sphingosinicellaceae</taxon>
        <taxon>Sandarakinorhabdus</taxon>
    </lineage>
</organism>
<reference evidence="6 7" key="1">
    <citation type="submission" date="2019-09" db="EMBL/GenBank/DDBJ databases">
        <title>Polymorphobacter sp. isolated from a lake in China.</title>
        <authorList>
            <person name="Liu Z."/>
        </authorList>
    </citation>
    <scope>NUCLEOTIDE SEQUENCE [LARGE SCALE GENOMIC DNA]</scope>
    <source>
        <strain evidence="6 7">D40P</strain>
    </source>
</reference>
<evidence type="ECO:0000256" key="1">
    <source>
        <dbReference type="ARBA" id="ARBA00009324"/>
    </source>
</evidence>
<dbReference type="InterPro" id="IPR045019">
    <property type="entry name" value="BETA-OHASE-like"/>
</dbReference>
<feature type="domain" description="Fatty acid hydroxylase" evidence="5">
    <location>
        <begin position="20"/>
        <end position="146"/>
    </location>
</feature>
<dbReference type="PANTHER" id="PTHR31899:SF9">
    <property type="entry name" value="BETA-CAROTENE 3-HYDROXYLASE 1, CHLOROPLASTIC"/>
    <property type="match status" value="1"/>
</dbReference>
<dbReference type="EMBL" id="WIOL01000001">
    <property type="protein sequence ID" value="MQT15697.1"/>
    <property type="molecule type" value="Genomic_DNA"/>
</dbReference>
<proteinExistence type="inferred from homology"/>
<comment type="caution">
    <text evidence="6">The sequence shown here is derived from an EMBL/GenBank/DDBJ whole genome shotgun (WGS) entry which is preliminary data.</text>
</comment>
<dbReference type="PANTHER" id="PTHR31899">
    <property type="entry name" value="BETA-CAROTENE 3-HYDROXYLASE 1, CHLOROPLASTIC"/>
    <property type="match status" value="1"/>
</dbReference>
<dbReference type="GO" id="GO:0016123">
    <property type="term" value="P:xanthophyll biosynthetic process"/>
    <property type="evidence" value="ECO:0007669"/>
    <property type="project" value="TreeGrafter"/>
</dbReference>
<keyword evidence="4" id="KW-0472">Membrane</keyword>
<evidence type="ECO:0000313" key="7">
    <source>
        <dbReference type="Proteomes" id="UP000481327"/>
    </source>
</evidence>
<keyword evidence="2" id="KW-0125">Carotenoid biosynthesis</keyword>
<evidence type="ECO:0000313" key="6">
    <source>
        <dbReference type="EMBL" id="MQT15697.1"/>
    </source>
</evidence>
<comment type="similarity">
    <text evidence="1">Belongs to the sterol desaturase family.</text>
</comment>
<feature type="transmembrane region" description="Helical" evidence="4">
    <location>
        <begin position="12"/>
        <end position="32"/>
    </location>
</feature>
<dbReference type="OrthoDB" id="5243888at2"/>
<keyword evidence="4" id="KW-1133">Transmembrane helix</keyword>
<dbReference type="GO" id="GO:0005506">
    <property type="term" value="F:iron ion binding"/>
    <property type="evidence" value="ECO:0007669"/>
    <property type="project" value="InterPro"/>
</dbReference>
<dbReference type="InterPro" id="IPR006694">
    <property type="entry name" value="Fatty_acid_hydroxylase"/>
</dbReference>
<keyword evidence="4" id="KW-0812">Transmembrane</keyword>
<dbReference type="Pfam" id="PF04116">
    <property type="entry name" value="FA_hydroxylase"/>
    <property type="match status" value="1"/>
</dbReference>
<dbReference type="GO" id="GO:0010291">
    <property type="term" value="F:beta-carotene 3-hydroxylase activity"/>
    <property type="evidence" value="ECO:0007669"/>
    <property type="project" value="TreeGrafter"/>
</dbReference>
<dbReference type="RefSeq" id="WP_152576174.1">
    <property type="nucleotide sequence ID" value="NZ_JAATJI010000001.1"/>
</dbReference>
<keyword evidence="7" id="KW-1185">Reference proteome</keyword>
<gene>
    <name evidence="6" type="ORF">F3168_00255</name>
</gene>
<sequence length="189" mass="21488">MPILDRIPYINWWQGVLVALLVVGIMEIVAIVSHRWVMHGFLWSLHKSHHEPRTGAFEKNDWFAVMGAIPSIILLLIGTSQNIPMITAIGAGITAYGAIYFGFHDILVHRRVKHGWNPQQRYLKRIVQAHRLHHVVESKDGTVSFGFLYAPPIRALKAQLEANGKGRIRSSAKMRAEMDMVDNADHWAR</sequence>
<protein>
    <submittedName>
        <fullName evidence="6">Beta-carotene hydroxylase</fullName>
    </submittedName>
</protein>
<evidence type="ECO:0000256" key="2">
    <source>
        <dbReference type="ARBA" id="ARBA00022746"/>
    </source>
</evidence>
<feature type="transmembrane region" description="Helical" evidence="4">
    <location>
        <begin position="85"/>
        <end position="103"/>
    </location>
</feature>
<dbReference type="AlphaFoldDB" id="A0A7C9GM45"/>
<dbReference type="GO" id="GO:0016119">
    <property type="term" value="P:carotene metabolic process"/>
    <property type="evidence" value="ECO:0007669"/>
    <property type="project" value="TreeGrafter"/>
</dbReference>
<accession>A0A7C9GM45</accession>
<dbReference type="Proteomes" id="UP000481327">
    <property type="component" value="Unassembled WGS sequence"/>
</dbReference>
<evidence type="ECO:0000259" key="5">
    <source>
        <dbReference type="Pfam" id="PF04116"/>
    </source>
</evidence>
<feature type="transmembrane region" description="Helical" evidence="4">
    <location>
        <begin position="62"/>
        <end position="79"/>
    </location>
</feature>
<name>A0A7C9GM45_9SPHN</name>